<name>A0A370DUF6_9GAMM</name>
<organism evidence="7 8">
    <name type="scientific">endosymbiont of Lamellibrachia luymesi</name>
    <dbReference type="NCBI Taxonomy" id="2200907"/>
    <lineage>
        <taxon>Bacteria</taxon>
        <taxon>Pseudomonadati</taxon>
        <taxon>Pseudomonadota</taxon>
        <taxon>Gammaproteobacteria</taxon>
        <taxon>sulfur-oxidizing symbionts</taxon>
    </lineage>
</organism>
<reference evidence="7 8" key="1">
    <citation type="journal article" date="2018" name="ISME J.">
        <title>Endosymbiont genomes yield clues of tubeworm success.</title>
        <authorList>
            <person name="Li Y."/>
            <person name="Liles M.R."/>
            <person name="Halanych K.M."/>
        </authorList>
    </citation>
    <scope>NUCLEOTIDE SEQUENCE [LARGE SCALE GENOMIC DNA]</scope>
    <source>
        <strain evidence="7">A1422</strain>
    </source>
</reference>
<feature type="signal peptide" evidence="5">
    <location>
        <begin position="1"/>
        <end position="26"/>
    </location>
</feature>
<evidence type="ECO:0000256" key="4">
    <source>
        <dbReference type="PROSITE-ProRule" id="PRU00433"/>
    </source>
</evidence>
<dbReference type="InterPro" id="IPR036909">
    <property type="entry name" value="Cyt_c-like_dom_sf"/>
</dbReference>
<gene>
    <name evidence="7" type="ORF">DIZ79_13925</name>
</gene>
<evidence type="ECO:0000313" key="8">
    <source>
        <dbReference type="Proteomes" id="UP000255508"/>
    </source>
</evidence>
<dbReference type="PROSITE" id="PS51007">
    <property type="entry name" value="CYTC"/>
    <property type="match status" value="1"/>
</dbReference>
<feature type="chain" id="PRO_5016819820" description="Cytochrome c domain-containing protein" evidence="5">
    <location>
        <begin position="27"/>
        <end position="253"/>
    </location>
</feature>
<accession>A0A370DUF6</accession>
<dbReference type="EMBL" id="QFXD01000241">
    <property type="protein sequence ID" value="RDH88942.1"/>
    <property type="molecule type" value="Genomic_DNA"/>
</dbReference>
<dbReference type="Gene3D" id="1.10.760.10">
    <property type="entry name" value="Cytochrome c-like domain"/>
    <property type="match status" value="1"/>
</dbReference>
<keyword evidence="1 4" id="KW-0349">Heme</keyword>
<evidence type="ECO:0000256" key="2">
    <source>
        <dbReference type="ARBA" id="ARBA00022723"/>
    </source>
</evidence>
<dbReference type="AlphaFoldDB" id="A0A370DUF6"/>
<evidence type="ECO:0000256" key="3">
    <source>
        <dbReference type="ARBA" id="ARBA00023004"/>
    </source>
</evidence>
<sequence length="253" mass="28479">MYKPTLFFLLGLLPLLLLTQAQFVLADDVDPRELGRRMFLEGVLPSGKSMTAYIQGDVKVTGEQVRCGACHRRSGMGSSEGQQVVPAVTGKLLYNPLRIPTSRPPAAPTLRPAYDDETLKAALLRGVDANGAALVPNMPRYLLTEEELDVLLEYLKGLSAEPSPGVNETEVHFATIVSDRLPKAERKALLDVMRVFFKQKNTETRYESKRSANPPWHKKWIMGNYRKWRHHVWELKGEESTWLHTIAASLSLR</sequence>
<dbReference type="Proteomes" id="UP000255508">
    <property type="component" value="Unassembled WGS sequence"/>
</dbReference>
<evidence type="ECO:0000313" key="7">
    <source>
        <dbReference type="EMBL" id="RDH88942.1"/>
    </source>
</evidence>
<evidence type="ECO:0000256" key="1">
    <source>
        <dbReference type="ARBA" id="ARBA00022617"/>
    </source>
</evidence>
<keyword evidence="2 4" id="KW-0479">Metal-binding</keyword>
<dbReference type="GO" id="GO:0020037">
    <property type="term" value="F:heme binding"/>
    <property type="evidence" value="ECO:0007669"/>
    <property type="project" value="InterPro"/>
</dbReference>
<feature type="domain" description="Cytochrome c" evidence="6">
    <location>
        <begin position="42"/>
        <end position="159"/>
    </location>
</feature>
<dbReference type="GO" id="GO:0009055">
    <property type="term" value="F:electron transfer activity"/>
    <property type="evidence" value="ECO:0007669"/>
    <property type="project" value="InterPro"/>
</dbReference>
<keyword evidence="5" id="KW-0732">Signal</keyword>
<comment type="caution">
    <text evidence="7">The sequence shown here is derived from an EMBL/GenBank/DDBJ whole genome shotgun (WGS) entry which is preliminary data.</text>
</comment>
<protein>
    <recommendedName>
        <fullName evidence="6">Cytochrome c domain-containing protein</fullName>
    </recommendedName>
</protein>
<dbReference type="GO" id="GO:0046872">
    <property type="term" value="F:metal ion binding"/>
    <property type="evidence" value="ECO:0007669"/>
    <property type="project" value="UniProtKB-KW"/>
</dbReference>
<proteinExistence type="predicted"/>
<dbReference type="Pfam" id="PF00034">
    <property type="entry name" value="Cytochrom_C"/>
    <property type="match status" value="1"/>
</dbReference>
<evidence type="ECO:0000259" key="6">
    <source>
        <dbReference type="PROSITE" id="PS51007"/>
    </source>
</evidence>
<keyword evidence="3 4" id="KW-0408">Iron</keyword>
<dbReference type="InterPro" id="IPR009056">
    <property type="entry name" value="Cyt_c-like_dom"/>
</dbReference>
<dbReference type="SUPFAM" id="SSF46626">
    <property type="entry name" value="Cytochrome c"/>
    <property type="match status" value="1"/>
</dbReference>
<evidence type="ECO:0000256" key="5">
    <source>
        <dbReference type="SAM" id="SignalP"/>
    </source>
</evidence>